<protein>
    <submittedName>
        <fullName evidence="1">Uncharacterized protein</fullName>
    </submittedName>
</protein>
<dbReference type="EMBL" id="JAUTXU010000018">
    <property type="protein sequence ID" value="KAK3721293.1"/>
    <property type="molecule type" value="Genomic_DNA"/>
</dbReference>
<keyword evidence="2" id="KW-1185">Reference proteome</keyword>
<sequence>MSPTHRTKPTPSQTNLAESTDMADSFAADRCLRYITMLTWPLGFALLLPQGILSRLPCPAIGIVPLTLSALFGLINAKYRPKNKGLNVSIDFFIGLFLLGTTIPGLVMILARYRPYRGGQGQTMLGAFGCAVFCIHAFFVFREIGIFRIIGNMFSFNSCSTCPHCRRDLRLLWDMTPNGSSTHSSDSKEEYVSAPAEYDEQDGRPSMSVEPRPSTDDETARLV</sequence>
<name>A0ACC3NQH6_9PEZI</name>
<organism evidence="1 2">
    <name type="scientific">Vermiconidia calcicola</name>
    <dbReference type="NCBI Taxonomy" id="1690605"/>
    <lineage>
        <taxon>Eukaryota</taxon>
        <taxon>Fungi</taxon>
        <taxon>Dikarya</taxon>
        <taxon>Ascomycota</taxon>
        <taxon>Pezizomycotina</taxon>
        <taxon>Dothideomycetes</taxon>
        <taxon>Dothideomycetidae</taxon>
        <taxon>Mycosphaerellales</taxon>
        <taxon>Extremaceae</taxon>
        <taxon>Vermiconidia</taxon>
    </lineage>
</organism>
<evidence type="ECO:0000313" key="1">
    <source>
        <dbReference type="EMBL" id="KAK3721293.1"/>
    </source>
</evidence>
<dbReference type="Proteomes" id="UP001281147">
    <property type="component" value="Unassembled WGS sequence"/>
</dbReference>
<reference evidence="1" key="1">
    <citation type="submission" date="2023-07" db="EMBL/GenBank/DDBJ databases">
        <title>Black Yeasts Isolated from many extreme environments.</title>
        <authorList>
            <person name="Coleine C."/>
            <person name="Stajich J.E."/>
            <person name="Selbmann L."/>
        </authorList>
    </citation>
    <scope>NUCLEOTIDE SEQUENCE</scope>
    <source>
        <strain evidence="1">CCFEE 5714</strain>
    </source>
</reference>
<evidence type="ECO:0000313" key="2">
    <source>
        <dbReference type="Proteomes" id="UP001281147"/>
    </source>
</evidence>
<comment type="caution">
    <text evidence="1">The sequence shown here is derived from an EMBL/GenBank/DDBJ whole genome shotgun (WGS) entry which is preliminary data.</text>
</comment>
<gene>
    <name evidence="1" type="ORF">LTR37_003168</name>
</gene>
<accession>A0ACC3NQH6</accession>
<proteinExistence type="predicted"/>